<comment type="caution">
    <text evidence="5">The sequence shown here is derived from an EMBL/GenBank/DDBJ whole genome shotgun (WGS) entry which is preliminary data.</text>
</comment>
<evidence type="ECO:0000313" key="6">
    <source>
        <dbReference type="Proteomes" id="UP000234639"/>
    </source>
</evidence>
<evidence type="ECO:0000256" key="4">
    <source>
        <dbReference type="PIRSR" id="PIRSR005902-1"/>
    </source>
</evidence>
<evidence type="ECO:0000256" key="3">
    <source>
        <dbReference type="ARBA" id="ARBA00022801"/>
    </source>
</evidence>
<feature type="binding site" evidence="4">
    <location>
        <position position="89"/>
    </location>
    <ligand>
        <name>a divalent metal cation</name>
        <dbReference type="ChEBI" id="CHEBI:60240"/>
        <label>1</label>
    </ligand>
</feature>
<dbReference type="GO" id="GO:0005829">
    <property type="term" value="C:cytosol"/>
    <property type="evidence" value="ECO:0007669"/>
    <property type="project" value="TreeGrafter"/>
</dbReference>
<feature type="binding site" evidence="4">
    <location>
        <position position="135"/>
    </location>
    <ligand>
        <name>a divalent metal cation</name>
        <dbReference type="ChEBI" id="CHEBI:60240"/>
        <label>2</label>
    </ligand>
</feature>
<dbReference type="PROSITE" id="PS01137">
    <property type="entry name" value="TATD_1"/>
    <property type="match status" value="1"/>
</dbReference>
<evidence type="ECO:0000256" key="2">
    <source>
        <dbReference type="ARBA" id="ARBA00022723"/>
    </source>
</evidence>
<protein>
    <submittedName>
        <fullName evidence="5">TatD family deoxyribonuclease</fullName>
    </submittedName>
</protein>
<dbReference type="RefSeq" id="WP_050334965.1">
    <property type="nucleotide sequence ID" value="NZ_PKHU01000005.1"/>
</dbReference>
<dbReference type="PANTHER" id="PTHR46124">
    <property type="entry name" value="D-AMINOACYL-TRNA DEACYLASE"/>
    <property type="match status" value="1"/>
</dbReference>
<proteinExistence type="inferred from homology"/>
<sequence>MIIDTHCHLDDDSFNDDLDFVVKRAKESGINKIIIPGADIKTLKKARDIAYAYDNVYFAAGVHPYHADEFDVNYLRDFLDDKKCVAVGECGLDYFKIKEHFNSDEEVLANKNLQKKIFLDQINLAIQFKKSLIIHARDANEDIYNILKEYSKKLFGVVLHCYNASKLLLSLKDEGFYFGIGGVLTFKNAKNLVEILDQIPLSNIVIETDAPYLAPTPNRGKRNEPAFTTFVAQKMAEILNLEVSKIEEITTRNAEKLFKI</sequence>
<dbReference type="GO" id="GO:0016788">
    <property type="term" value="F:hydrolase activity, acting on ester bonds"/>
    <property type="evidence" value="ECO:0007669"/>
    <property type="project" value="InterPro"/>
</dbReference>
<comment type="similarity">
    <text evidence="1">Belongs to the metallo-dependent hydrolases superfamily. TatD-type hydrolase family.</text>
</comment>
<dbReference type="InterPro" id="IPR015991">
    <property type="entry name" value="TatD/YcfH-like"/>
</dbReference>
<dbReference type="PIRSF" id="PIRSF005902">
    <property type="entry name" value="DNase_TatD"/>
    <property type="match status" value="1"/>
</dbReference>
<feature type="binding site" evidence="4">
    <location>
        <position position="160"/>
    </location>
    <ligand>
        <name>a divalent metal cation</name>
        <dbReference type="ChEBI" id="CHEBI:60240"/>
        <label>2</label>
    </ligand>
</feature>
<name>A0A2I1N9F3_9BACT</name>
<dbReference type="InterPro" id="IPR032466">
    <property type="entry name" value="Metal_Hydrolase"/>
</dbReference>
<dbReference type="GO" id="GO:0004536">
    <property type="term" value="F:DNA nuclease activity"/>
    <property type="evidence" value="ECO:0007669"/>
    <property type="project" value="InterPro"/>
</dbReference>
<keyword evidence="3" id="KW-0378">Hydrolase</keyword>
<reference evidence="5 6" key="1">
    <citation type="submission" date="2017-12" db="EMBL/GenBank/DDBJ databases">
        <title>Phylogenetic diversity of female urinary microbiome.</title>
        <authorList>
            <person name="Thomas-White K."/>
            <person name="Wolfe A.J."/>
        </authorList>
    </citation>
    <scope>NUCLEOTIDE SEQUENCE [LARGE SCALE GENOMIC DNA]</scope>
    <source>
        <strain evidence="5 6">UMB0112</strain>
    </source>
</reference>
<gene>
    <name evidence="5" type="ORF">CYJ41_06220</name>
</gene>
<dbReference type="GO" id="GO:0046872">
    <property type="term" value="F:metal ion binding"/>
    <property type="evidence" value="ECO:0007669"/>
    <property type="project" value="UniProtKB-KW"/>
</dbReference>
<dbReference type="EMBL" id="PKHU01000005">
    <property type="protein sequence ID" value="PKZ29024.1"/>
    <property type="molecule type" value="Genomic_DNA"/>
</dbReference>
<dbReference type="CDD" id="cd01310">
    <property type="entry name" value="TatD_DNAse"/>
    <property type="match status" value="1"/>
</dbReference>
<dbReference type="InterPro" id="IPR018228">
    <property type="entry name" value="DNase_TatD-rel_CS"/>
</dbReference>
<feature type="binding site" evidence="4">
    <location>
        <position position="6"/>
    </location>
    <ligand>
        <name>a divalent metal cation</name>
        <dbReference type="ChEBI" id="CHEBI:60240"/>
        <label>1</label>
    </ligand>
</feature>
<evidence type="ECO:0000313" key="5">
    <source>
        <dbReference type="EMBL" id="PKZ29024.1"/>
    </source>
</evidence>
<dbReference type="InterPro" id="IPR001130">
    <property type="entry name" value="TatD-like"/>
</dbReference>
<keyword evidence="2 4" id="KW-0479">Metal-binding</keyword>
<feature type="binding site" evidence="4">
    <location>
        <position position="8"/>
    </location>
    <ligand>
        <name>a divalent metal cation</name>
        <dbReference type="ChEBI" id="CHEBI:60240"/>
        <label>1</label>
    </ligand>
</feature>
<dbReference type="FunFam" id="3.20.20.140:FF:000005">
    <property type="entry name" value="TatD family hydrolase"/>
    <property type="match status" value="1"/>
</dbReference>
<dbReference type="AlphaFoldDB" id="A0A2I1N9F3"/>
<accession>A0A2I1N9F3</accession>
<organism evidence="5 6">
    <name type="scientific">Campylobacter ureolyticus</name>
    <dbReference type="NCBI Taxonomy" id="827"/>
    <lineage>
        <taxon>Bacteria</taxon>
        <taxon>Pseudomonadati</taxon>
        <taxon>Campylobacterota</taxon>
        <taxon>Epsilonproteobacteria</taxon>
        <taxon>Campylobacterales</taxon>
        <taxon>Campylobacteraceae</taxon>
        <taxon>Campylobacter</taxon>
    </lineage>
</organism>
<dbReference type="NCBIfam" id="TIGR00010">
    <property type="entry name" value="YchF/TatD family DNA exonuclease"/>
    <property type="match status" value="1"/>
</dbReference>
<dbReference type="Pfam" id="PF01026">
    <property type="entry name" value="TatD_DNase"/>
    <property type="match status" value="1"/>
</dbReference>
<evidence type="ECO:0000256" key="1">
    <source>
        <dbReference type="ARBA" id="ARBA00009275"/>
    </source>
</evidence>
<dbReference type="SUPFAM" id="SSF51556">
    <property type="entry name" value="Metallo-dependent hydrolases"/>
    <property type="match status" value="1"/>
</dbReference>
<dbReference type="PANTHER" id="PTHR46124:SF2">
    <property type="entry name" value="D-AMINOACYL-TRNA DEACYLASE"/>
    <property type="match status" value="1"/>
</dbReference>
<feature type="binding site" evidence="4">
    <location>
        <position position="209"/>
    </location>
    <ligand>
        <name>a divalent metal cation</name>
        <dbReference type="ChEBI" id="CHEBI:60240"/>
        <label>1</label>
    </ligand>
</feature>
<dbReference type="Gene3D" id="3.20.20.140">
    <property type="entry name" value="Metal-dependent hydrolases"/>
    <property type="match status" value="1"/>
</dbReference>
<dbReference type="Proteomes" id="UP000234639">
    <property type="component" value="Unassembled WGS sequence"/>
</dbReference>